<name>A0A561UDY7_9ACTN</name>
<evidence type="ECO:0000259" key="1">
    <source>
        <dbReference type="Pfam" id="PF08242"/>
    </source>
</evidence>
<dbReference type="PANTHER" id="PTHR43464">
    <property type="entry name" value="METHYLTRANSFERASE"/>
    <property type="match status" value="1"/>
</dbReference>
<dbReference type="Proteomes" id="UP000317940">
    <property type="component" value="Unassembled WGS sequence"/>
</dbReference>
<protein>
    <submittedName>
        <fullName evidence="2">Methyltransferase family protein</fullName>
    </submittedName>
</protein>
<evidence type="ECO:0000313" key="2">
    <source>
        <dbReference type="EMBL" id="TWF97574.1"/>
    </source>
</evidence>
<keyword evidence="3" id="KW-1185">Reference proteome</keyword>
<dbReference type="AlphaFoldDB" id="A0A561UDY7"/>
<feature type="domain" description="Methyltransferase type 12" evidence="1">
    <location>
        <begin position="44"/>
        <end position="140"/>
    </location>
</feature>
<dbReference type="Pfam" id="PF08242">
    <property type="entry name" value="Methyltransf_12"/>
    <property type="match status" value="1"/>
</dbReference>
<sequence>MDSTTRARLSRIAHRHHPISAPLSDESVAVLLGRAIVTGRERVLDLGCGEAAWLLRALAAHPELTADGVDTDAGSLTLAREAAERLGVVRRLGLHHRPAAEFAGPHQYDLVLCVGATHAFDGLLPALAAARRHLAPGGRVLVGEGYWQREPDRAALDGFGGAAREDFDELPALVDRLLADGWTPTAGHQSTQAELDDYEWCWTGSLADWALDHPSDPLAPHATELARDHRAGWLHGYRGAFGFVTLLLRPTE</sequence>
<comment type="caution">
    <text evidence="2">The sequence shown here is derived from an EMBL/GenBank/DDBJ whole genome shotgun (WGS) entry which is preliminary data.</text>
</comment>
<evidence type="ECO:0000313" key="3">
    <source>
        <dbReference type="Proteomes" id="UP000317940"/>
    </source>
</evidence>
<dbReference type="SUPFAM" id="SSF53335">
    <property type="entry name" value="S-adenosyl-L-methionine-dependent methyltransferases"/>
    <property type="match status" value="1"/>
</dbReference>
<dbReference type="PANTHER" id="PTHR43464:SF3">
    <property type="entry name" value="SAM-DEPENDENT METHYLTRANSFERASE"/>
    <property type="match status" value="1"/>
</dbReference>
<gene>
    <name evidence="2" type="ORF">FHX73_111360</name>
</gene>
<organism evidence="2 3">
    <name type="scientific">Kitasatospora viridis</name>
    <dbReference type="NCBI Taxonomy" id="281105"/>
    <lineage>
        <taxon>Bacteria</taxon>
        <taxon>Bacillati</taxon>
        <taxon>Actinomycetota</taxon>
        <taxon>Actinomycetes</taxon>
        <taxon>Kitasatosporales</taxon>
        <taxon>Streptomycetaceae</taxon>
        <taxon>Kitasatospora</taxon>
    </lineage>
</organism>
<proteinExistence type="predicted"/>
<keyword evidence="2" id="KW-0489">Methyltransferase</keyword>
<dbReference type="Gene3D" id="3.40.50.150">
    <property type="entry name" value="Vaccinia Virus protein VP39"/>
    <property type="match status" value="1"/>
</dbReference>
<dbReference type="GO" id="GO:0008168">
    <property type="term" value="F:methyltransferase activity"/>
    <property type="evidence" value="ECO:0007669"/>
    <property type="project" value="UniProtKB-KW"/>
</dbReference>
<dbReference type="OrthoDB" id="474235at2"/>
<keyword evidence="2" id="KW-0808">Transferase</keyword>
<reference evidence="2 3" key="1">
    <citation type="submission" date="2019-06" db="EMBL/GenBank/DDBJ databases">
        <title>Sequencing the genomes of 1000 actinobacteria strains.</title>
        <authorList>
            <person name="Klenk H.-P."/>
        </authorList>
    </citation>
    <scope>NUCLEOTIDE SEQUENCE [LARGE SCALE GENOMIC DNA]</scope>
    <source>
        <strain evidence="2 3">DSM 44826</strain>
    </source>
</reference>
<dbReference type="InterPro" id="IPR013217">
    <property type="entry name" value="Methyltransf_12"/>
</dbReference>
<dbReference type="InterPro" id="IPR029063">
    <property type="entry name" value="SAM-dependent_MTases_sf"/>
</dbReference>
<dbReference type="GO" id="GO:0032259">
    <property type="term" value="P:methylation"/>
    <property type="evidence" value="ECO:0007669"/>
    <property type="project" value="UniProtKB-KW"/>
</dbReference>
<dbReference type="EMBL" id="VIWT01000001">
    <property type="protein sequence ID" value="TWF97574.1"/>
    <property type="molecule type" value="Genomic_DNA"/>
</dbReference>
<dbReference type="RefSeq" id="WP_145904122.1">
    <property type="nucleotide sequence ID" value="NZ_BAAAMZ010000025.1"/>
</dbReference>
<accession>A0A561UDY7</accession>